<organism evidence="1 2">
    <name type="scientific">Cytophaga hutchinsonii (strain ATCC 33406 / DSM 1761 / CIP 103989 / NBRC 15051 / NCIMB 9469 / D465)</name>
    <dbReference type="NCBI Taxonomy" id="269798"/>
    <lineage>
        <taxon>Bacteria</taxon>
        <taxon>Pseudomonadati</taxon>
        <taxon>Bacteroidota</taxon>
        <taxon>Cytophagia</taxon>
        <taxon>Cytophagales</taxon>
        <taxon>Cytophagaceae</taxon>
        <taxon>Cytophaga</taxon>
    </lineage>
</organism>
<sequence>MSVFRYNSFEWEDVYMKSVWGFPNNTYNRSGEEAASFHGNASIENGDIVNGSK</sequence>
<keyword evidence="2" id="KW-1185">Reference proteome</keyword>
<evidence type="ECO:0000313" key="2">
    <source>
        <dbReference type="Proteomes" id="UP000001822"/>
    </source>
</evidence>
<dbReference type="Proteomes" id="UP000001822">
    <property type="component" value="Chromosome"/>
</dbReference>
<evidence type="ECO:0000313" key="1">
    <source>
        <dbReference type="EMBL" id="ABG60445.1"/>
    </source>
</evidence>
<dbReference type="KEGG" id="chu:CHU_3205"/>
<name>A0A6N4SVA1_CYTH3</name>
<gene>
    <name evidence="1" type="ordered locus">CHU_3205</name>
</gene>
<reference evidence="1 2" key="1">
    <citation type="journal article" date="2007" name="Appl. Environ. Microbiol.">
        <title>Genome sequence of the cellulolytic gliding bacterium Cytophaga hutchinsonii.</title>
        <authorList>
            <person name="Xie G."/>
            <person name="Bruce D.C."/>
            <person name="Challacombe J.F."/>
            <person name="Chertkov O."/>
            <person name="Detter J.C."/>
            <person name="Gilna P."/>
            <person name="Han C.S."/>
            <person name="Lucas S."/>
            <person name="Misra M."/>
            <person name="Myers G.L."/>
            <person name="Richardson P."/>
            <person name="Tapia R."/>
            <person name="Thayer N."/>
            <person name="Thompson L.S."/>
            <person name="Brettin T.S."/>
            <person name="Henrissat B."/>
            <person name="Wilson D.B."/>
            <person name="McBride M.J."/>
        </authorList>
    </citation>
    <scope>NUCLEOTIDE SEQUENCE [LARGE SCALE GENOMIC DNA]</scope>
    <source>
        <strain evidence="2">ATCC 33406 / DSM 1761 / CIP 103989 / NBRC 15051 / NCIMB 9469 / D465</strain>
    </source>
</reference>
<dbReference type="EMBL" id="CP000383">
    <property type="protein sequence ID" value="ABG60445.1"/>
    <property type="molecule type" value="Genomic_DNA"/>
</dbReference>
<accession>A0A6N4SVA1</accession>
<dbReference type="AlphaFoldDB" id="A0A6N4SVA1"/>
<proteinExistence type="predicted"/>
<protein>
    <submittedName>
        <fullName evidence="1">Uncharacterized protein</fullName>
    </submittedName>
</protein>